<organism evidence="3 4">
    <name type="scientific">Nonomuraea typhae</name>
    <dbReference type="NCBI Taxonomy" id="2603600"/>
    <lineage>
        <taxon>Bacteria</taxon>
        <taxon>Bacillati</taxon>
        <taxon>Actinomycetota</taxon>
        <taxon>Actinomycetes</taxon>
        <taxon>Streptosporangiales</taxon>
        <taxon>Streptosporangiaceae</taxon>
        <taxon>Nonomuraea</taxon>
    </lineage>
</organism>
<dbReference type="Proteomes" id="UP001612741">
    <property type="component" value="Unassembled WGS sequence"/>
</dbReference>
<sequence length="363" mass="38045">MKVQPFAFDFYRELAPAVLEGGRRFTGVSTLRFSGSGEVNARPQAAGAGCVGRDFRDFPAGRIAVVQRGTCTFAVKAGNAVDAGAAALIVVDQKGSFEGSAGVPQPIPVVGVPGEVGAEVSALKRVRLVTRTQSEQRITHNVLAETRGTGRVVMVGAHLDSTQHGPGINDNGSGSAAILELALRAAKPGSALRRPVRFAWWGAEELGLLGSTHYVHNLPETERRRIGAYLNLDMIASPNHTFGVFDGDDSERRGAGPGPQGSARVERAFERFFRGRALPFQPVDFTGRSDYAPFAAAGIPAGGLFTGSQAKKTGKEAQVFGGTAGRPLDACYHLACDTLENVNTEALEVTADAVAAAVSTLAS</sequence>
<proteinExistence type="predicted"/>
<dbReference type="InterPro" id="IPR007484">
    <property type="entry name" value="Peptidase_M28"/>
</dbReference>
<comment type="caution">
    <text evidence="3">The sequence shown here is derived from an EMBL/GenBank/DDBJ whole genome shotgun (WGS) entry which is preliminary data.</text>
</comment>
<dbReference type="Pfam" id="PF02225">
    <property type="entry name" value="PA"/>
    <property type="match status" value="1"/>
</dbReference>
<gene>
    <name evidence="3" type="ORF">ACIBG2_50010</name>
</gene>
<evidence type="ECO:0000313" key="3">
    <source>
        <dbReference type="EMBL" id="MFI6505595.1"/>
    </source>
</evidence>
<dbReference type="InterPro" id="IPR045175">
    <property type="entry name" value="M28_fam"/>
</dbReference>
<dbReference type="SUPFAM" id="SSF52025">
    <property type="entry name" value="PA domain"/>
    <property type="match status" value="1"/>
</dbReference>
<dbReference type="InterPro" id="IPR003137">
    <property type="entry name" value="PA_domain"/>
</dbReference>
<dbReference type="EMBL" id="JBITGY010000021">
    <property type="protein sequence ID" value="MFI6505595.1"/>
    <property type="molecule type" value="Genomic_DNA"/>
</dbReference>
<dbReference type="SUPFAM" id="SSF53187">
    <property type="entry name" value="Zn-dependent exopeptidases"/>
    <property type="match status" value="1"/>
</dbReference>
<reference evidence="3 4" key="1">
    <citation type="submission" date="2024-10" db="EMBL/GenBank/DDBJ databases">
        <title>The Natural Products Discovery Center: Release of the First 8490 Sequenced Strains for Exploring Actinobacteria Biosynthetic Diversity.</title>
        <authorList>
            <person name="Kalkreuter E."/>
            <person name="Kautsar S.A."/>
            <person name="Yang D."/>
            <person name="Bader C.D."/>
            <person name="Teijaro C.N."/>
            <person name="Fluegel L."/>
            <person name="Davis C.M."/>
            <person name="Simpson J.R."/>
            <person name="Lauterbach L."/>
            <person name="Steele A.D."/>
            <person name="Gui C."/>
            <person name="Meng S."/>
            <person name="Li G."/>
            <person name="Viehrig K."/>
            <person name="Ye F."/>
            <person name="Su P."/>
            <person name="Kiefer A.F."/>
            <person name="Nichols A."/>
            <person name="Cepeda A.J."/>
            <person name="Yan W."/>
            <person name="Fan B."/>
            <person name="Jiang Y."/>
            <person name="Adhikari A."/>
            <person name="Zheng C.-J."/>
            <person name="Schuster L."/>
            <person name="Cowan T.M."/>
            <person name="Smanski M.J."/>
            <person name="Chevrette M.G."/>
            <person name="De Carvalho L.P.S."/>
            <person name="Shen B."/>
        </authorList>
    </citation>
    <scope>NUCLEOTIDE SEQUENCE [LARGE SCALE GENOMIC DNA]</scope>
    <source>
        <strain evidence="3 4">NPDC050545</strain>
    </source>
</reference>
<feature type="domain" description="PA" evidence="1">
    <location>
        <begin position="46"/>
        <end position="119"/>
    </location>
</feature>
<dbReference type="Pfam" id="PF04389">
    <property type="entry name" value="Peptidase_M28"/>
    <property type="match status" value="1"/>
</dbReference>
<name>A0ABW7ZCR6_9ACTN</name>
<keyword evidence="4" id="KW-1185">Reference proteome</keyword>
<protein>
    <submittedName>
        <fullName evidence="3">M20/M25/M40 family metallo-hydrolase</fullName>
    </submittedName>
</protein>
<dbReference type="RefSeq" id="WP_397091863.1">
    <property type="nucleotide sequence ID" value="NZ_JBITGY010000021.1"/>
</dbReference>
<dbReference type="PANTHER" id="PTHR12147:SF26">
    <property type="entry name" value="PEPTIDASE M28 DOMAIN-CONTAINING PROTEIN"/>
    <property type="match status" value="1"/>
</dbReference>
<dbReference type="Gene3D" id="3.50.30.30">
    <property type="match status" value="1"/>
</dbReference>
<evidence type="ECO:0000259" key="2">
    <source>
        <dbReference type="Pfam" id="PF04389"/>
    </source>
</evidence>
<evidence type="ECO:0000313" key="4">
    <source>
        <dbReference type="Proteomes" id="UP001612741"/>
    </source>
</evidence>
<dbReference type="InterPro" id="IPR046450">
    <property type="entry name" value="PA_dom_sf"/>
</dbReference>
<evidence type="ECO:0000259" key="1">
    <source>
        <dbReference type="Pfam" id="PF02225"/>
    </source>
</evidence>
<accession>A0ABW7ZCR6</accession>
<dbReference type="PANTHER" id="PTHR12147">
    <property type="entry name" value="METALLOPEPTIDASE M28 FAMILY MEMBER"/>
    <property type="match status" value="1"/>
</dbReference>
<dbReference type="Gene3D" id="3.40.630.10">
    <property type="entry name" value="Zn peptidases"/>
    <property type="match status" value="1"/>
</dbReference>
<feature type="domain" description="Peptidase M28" evidence="2">
    <location>
        <begin position="141"/>
        <end position="357"/>
    </location>
</feature>